<sequence>MNKLSSQLGNAIQQVHGDTRLPIPKLPIVLTADNIKECASNMNILALLETALDDWCNIIQSIILQCQESLKNNCNIFKITISFFKYCLKKKRKRNGGKNALYPRKSVIYGHITAEGPLSEITFWRTRYGMLSGLWEQLTTHDFRNMVKVLEYSNTTKVQLFSMHLKELFHLYTESKDNVKFLSTLERHFKNIESGDLLTMIETIPSMLNALRMGRKNGTLMDLIAVEISESVARKINIRTIFNHVPEKVMQLVDNAKRVLHLWYMTINLRAFVFILTTYTAKICNDLYKVAEVLAQFNKFLGPRLKEITKDSKEIDQLTYKVDLLKKPFVNLSFSTFDRRYNNNWEQIMKSFWDEVNEIEERSKTLIDTSFQKLRSAEGAFNLLQDFKNIECRKSIQQQMMLKFSDILVHYRKEIDLIKSIFDNNKLNPPVSKDQPPIAGAISWSRSLYAKIKHVVIRFQEAKDLYNSPEFQVVKDHYLGVAKEIVQFEEDLIDMKKKDKITILCVYNSIKYFTTECGRKSPENQCIDRYKENSYGGDNPNGSNSGTKMQSQLLRTQTHCRTTSQLSSAIFRMSVSKVASINNSKQEGIASFVNVTRSKISRSGGSVWKDAFLSNNNRKTSANDTNSSLTNHQLTLSSDLSKIEQTSWQERRLEPVLSIKSKKNLPEKILTGDLRAIEVNGEKHLPPELNDLLFNFTDAVLLLNYREHMIIKNCNKFYEVVRECIFEWMTIHKQTDAKLNPPCNSLAHHIEETLEEWMTLTQMLEMKVNFAPELFEIVRESKYLDRMGFEICDSAMKILLQEQKFITAIDKLQEMLDSYELVCEPLQFYERCAVRRCFKNLLAFFRPGFIHLNWNSLGISTFIETCIKAIQDFNVHKNVLYFFNKLKN</sequence>
<dbReference type="GO" id="GO:0007018">
    <property type="term" value="P:microtubule-based movement"/>
    <property type="evidence" value="ECO:0007669"/>
    <property type="project" value="InterPro"/>
</dbReference>
<dbReference type="OrthoDB" id="64868at2759"/>
<dbReference type="InterPro" id="IPR026983">
    <property type="entry name" value="DHC"/>
</dbReference>
<comment type="caution">
    <text evidence="3">The sequence shown here is derived from an EMBL/GenBank/DDBJ whole genome shotgun (WGS) entry which is preliminary data.</text>
</comment>
<keyword evidence="4" id="KW-1185">Reference proteome</keyword>
<reference evidence="3 4" key="1">
    <citation type="journal article" date="2013" name="Curr. Biol.">
        <title>The Genome of the Foraminiferan Reticulomyxa filosa.</title>
        <authorList>
            <person name="Glockner G."/>
            <person name="Hulsmann N."/>
            <person name="Schleicher M."/>
            <person name="Noegel A.A."/>
            <person name="Eichinger L."/>
            <person name="Gallinger C."/>
            <person name="Pawlowski J."/>
            <person name="Sierra R."/>
            <person name="Euteneuer U."/>
            <person name="Pillet L."/>
            <person name="Moustafa A."/>
            <person name="Platzer M."/>
            <person name="Groth M."/>
            <person name="Szafranski K."/>
            <person name="Schliwa M."/>
        </authorList>
    </citation>
    <scope>NUCLEOTIDE SEQUENCE [LARGE SCALE GENOMIC DNA]</scope>
</reference>
<protein>
    <recommendedName>
        <fullName evidence="2">Dynein heavy chain tail domain-containing protein</fullName>
    </recommendedName>
</protein>
<dbReference type="PANTHER" id="PTHR46532">
    <property type="entry name" value="MALE FERTILITY FACTOR KL5"/>
    <property type="match status" value="1"/>
</dbReference>
<organism evidence="3 4">
    <name type="scientific">Reticulomyxa filosa</name>
    <dbReference type="NCBI Taxonomy" id="46433"/>
    <lineage>
        <taxon>Eukaryota</taxon>
        <taxon>Sar</taxon>
        <taxon>Rhizaria</taxon>
        <taxon>Retaria</taxon>
        <taxon>Foraminifera</taxon>
        <taxon>Monothalamids</taxon>
        <taxon>Reticulomyxidae</taxon>
        <taxon>Reticulomyxa</taxon>
    </lineage>
</organism>
<comment type="similarity">
    <text evidence="1">Belongs to the dynein heavy chain family.</text>
</comment>
<dbReference type="GO" id="GO:0045505">
    <property type="term" value="F:dynein intermediate chain binding"/>
    <property type="evidence" value="ECO:0007669"/>
    <property type="project" value="InterPro"/>
</dbReference>
<dbReference type="Proteomes" id="UP000023152">
    <property type="component" value="Unassembled WGS sequence"/>
</dbReference>
<name>X6N3P4_RETFI</name>
<dbReference type="InterPro" id="IPR013594">
    <property type="entry name" value="Dynein_heavy_tail"/>
</dbReference>
<dbReference type="PANTHER" id="PTHR46532:SF4">
    <property type="entry name" value="AAA+ ATPASE DOMAIN-CONTAINING PROTEIN"/>
    <property type="match status" value="1"/>
</dbReference>
<dbReference type="EMBL" id="ASPP01012513">
    <property type="protein sequence ID" value="ETO20533.1"/>
    <property type="molecule type" value="Genomic_DNA"/>
</dbReference>
<accession>X6N3P4</accession>
<dbReference type="GO" id="GO:0051959">
    <property type="term" value="F:dynein light intermediate chain binding"/>
    <property type="evidence" value="ECO:0007669"/>
    <property type="project" value="InterPro"/>
</dbReference>
<evidence type="ECO:0000313" key="3">
    <source>
        <dbReference type="EMBL" id="ETO20533.1"/>
    </source>
</evidence>
<evidence type="ECO:0000259" key="2">
    <source>
        <dbReference type="Pfam" id="PF08385"/>
    </source>
</evidence>
<gene>
    <name evidence="3" type="ORF">RFI_16685</name>
</gene>
<feature type="domain" description="Dynein heavy chain tail" evidence="2">
    <location>
        <begin position="707"/>
        <end position="862"/>
    </location>
</feature>
<feature type="domain" description="Dynein heavy chain tail" evidence="2">
    <location>
        <begin position="47"/>
        <end position="493"/>
    </location>
</feature>
<evidence type="ECO:0000313" key="4">
    <source>
        <dbReference type="Proteomes" id="UP000023152"/>
    </source>
</evidence>
<proteinExistence type="inferred from homology"/>
<evidence type="ECO:0000256" key="1">
    <source>
        <dbReference type="ARBA" id="ARBA00008887"/>
    </source>
</evidence>
<dbReference type="Pfam" id="PF08385">
    <property type="entry name" value="DHC_N1"/>
    <property type="match status" value="2"/>
</dbReference>
<dbReference type="GO" id="GO:0005858">
    <property type="term" value="C:axonemal dynein complex"/>
    <property type="evidence" value="ECO:0007669"/>
    <property type="project" value="TreeGrafter"/>
</dbReference>
<dbReference type="AlphaFoldDB" id="X6N3P4"/>